<dbReference type="AlphaFoldDB" id="A0A0F7RWW4"/>
<organism evidence="2 4">
    <name type="scientific">Sporisorium scitamineum</name>
    <dbReference type="NCBI Taxonomy" id="49012"/>
    <lineage>
        <taxon>Eukaryota</taxon>
        <taxon>Fungi</taxon>
        <taxon>Dikarya</taxon>
        <taxon>Basidiomycota</taxon>
        <taxon>Ustilaginomycotina</taxon>
        <taxon>Ustilaginomycetes</taxon>
        <taxon>Ustilaginales</taxon>
        <taxon>Ustilaginaceae</taxon>
        <taxon>Sporisorium</taxon>
    </lineage>
</organism>
<feature type="compositionally biased region" description="Basic and acidic residues" evidence="1">
    <location>
        <begin position="103"/>
        <end position="121"/>
    </location>
</feature>
<dbReference type="EMBL" id="CCFA01003203">
    <property type="protein sequence ID" value="CDS00885.1"/>
    <property type="molecule type" value="Genomic_DNA"/>
</dbReference>
<dbReference type="EMBL" id="LK056665">
    <property type="protein sequence ID" value="CDS82401.1"/>
    <property type="molecule type" value="Genomic_DNA"/>
</dbReference>
<reference evidence="4" key="2">
    <citation type="submission" date="2014-06" db="EMBL/GenBank/DDBJ databases">
        <authorList>
            <person name="Berkman P.J."/>
        </authorList>
    </citation>
    <scope>NUCLEOTIDE SEQUENCE [LARGE SCALE GENOMIC DNA]</scope>
</reference>
<feature type="compositionally biased region" description="Basic and acidic residues" evidence="1">
    <location>
        <begin position="139"/>
        <end position="148"/>
    </location>
</feature>
<evidence type="ECO:0000313" key="4">
    <source>
        <dbReference type="Proteomes" id="UP000242770"/>
    </source>
</evidence>
<dbReference type="Proteomes" id="UP000242770">
    <property type="component" value="Unassembled WGS sequence"/>
</dbReference>
<keyword evidence="4" id="KW-1185">Reference proteome</keyword>
<accession>A0A0F7RWW4</accession>
<protein>
    <submittedName>
        <fullName evidence="2">Uncharacterized protein</fullName>
    </submittedName>
</protein>
<reference evidence="3" key="1">
    <citation type="submission" date="2014-06" db="EMBL/GenBank/DDBJ databases">
        <authorList>
            <person name="Ju J."/>
            <person name="Zhang J."/>
        </authorList>
    </citation>
    <scope>NUCLEOTIDE SEQUENCE</scope>
    <source>
        <strain evidence="3">SscI8</strain>
    </source>
</reference>
<feature type="region of interest" description="Disordered" evidence="1">
    <location>
        <begin position="102"/>
        <end position="148"/>
    </location>
</feature>
<evidence type="ECO:0000313" key="2">
    <source>
        <dbReference type="EMBL" id="CDS00885.1"/>
    </source>
</evidence>
<gene>
    <name evidence="2" type="primary">SSCI53700.1</name>
    <name evidence="3" type="ORF">SPSC_03220</name>
</gene>
<reference evidence="2" key="3">
    <citation type="submission" date="2014-06" db="EMBL/GenBank/DDBJ databases">
        <authorList>
            <person name="Berkman J.Paul."/>
        </authorList>
    </citation>
    <scope>NUCLEOTIDE SEQUENCE [LARGE SCALE GENOMIC DNA]</scope>
</reference>
<evidence type="ECO:0000313" key="3">
    <source>
        <dbReference type="EMBL" id="CDS82401.1"/>
    </source>
</evidence>
<proteinExistence type="predicted"/>
<sequence>MANGCARDGRHHSSQATASFTSTLSQIRTTLSRTSHDERLLRDDAWPSILKRIHTALDTGKQITGAGPHRGLPMDVVVQTLKASWHVDGTWPIGPNAVQLLEEQSKERAREEKGPEAKQDPSPEEIAQTYRSRGVLVDEPQKVADDDW</sequence>
<evidence type="ECO:0000256" key="1">
    <source>
        <dbReference type="SAM" id="MobiDB-lite"/>
    </source>
</evidence>
<feature type="region of interest" description="Disordered" evidence="1">
    <location>
        <begin position="1"/>
        <end position="21"/>
    </location>
</feature>
<name>A0A0F7RWW4_9BASI</name>
<dbReference type="OrthoDB" id="3366194at2759"/>